<dbReference type="InterPro" id="IPR016102">
    <property type="entry name" value="Succinyl-CoA_synth-like"/>
</dbReference>
<gene>
    <name evidence="2" type="ORF">A5N15_06210</name>
</gene>
<name>A0A657IUM6_9MICC</name>
<evidence type="ECO:0000313" key="2">
    <source>
        <dbReference type="EMBL" id="OAX60289.1"/>
    </source>
</evidence>
<protein>
    <submittedName>
        <fullName evidence="2">Uncharacterized protein</fullName>
    </submittedName>
</protein>
<feature type="compositionally biased region" description="Low complexity" evidence="1">
    <location>
        <begin position="81"/>
        <end position="94"/>
    </location>
</feature>
<dbReference type="AlphaFoldDB" id="A0A657IUM6"/>
<feature type="compositionally biased region" description="Pro residues" evidence="1">
    <location>
        <begin position="95"/>
        <end position="106"/>
    </location>
</feature>
<comment type="caution">
    <text evidence="2">The sequence shown here is derived from an EMBL/GenBank/DDBJ whole genome shotgun (WGS) entry which is preliminary data.</text>
</comment>
<reference evidence="2 3" key="1">
    <citation type="submission" date="2016-04" db="EMBL/GenBank/DDBJ databases">
        <title>Identification of putative biosynthetic pathways for the production of bioactive secondary metabolites by the marine actinomycete Kocuria kristinae RUTW2-3.</title>
        <authorList>
            <person name="Waterworth S.C."/>
            <person name="Walmsley T.A."/>
            <person name="Matongo T."/>
            <person name="Davies-Coleman M.T."/>
            <person name="Dorrington R.A."/>
        </authorList>
    </citation>
    <scope>NUCLEOTIDE SEQUENCE [LARGE SCALE GENOMIC DNA]</scope>
    <source>
        <strain evidence="2 3">RUTW4-5</strain>
    </source>
</reference>
<sequence length="106" mass="11528">MIRADTSEHLMDIAQILVSQPLPRGRGVAVVSNAFALSRVIEDACTAHGVEVRRREDALDTSGLETDPREIIREALLAACAPPTSTPPSSRCCPRPWPIPTRSPRC</sequence>
<organism evidence="2 3">
    <name type="scientific">Rothia kristinae</name>
    <dbReference type="NCBI Taxonomy" id="37923"/>
    <lineage>
        <taxon>Bacteria</taxon>
        <taxon>Bacillati</taxon>
        <taxon>Actinomycetota</taxon>
        <taxon>Actinomycetes</taxon>
        <taxon>Micrococcales</taxon>
        <taxon>Micrococcaceae</taxon>
        <taxon>Rothia</taxon>
    </lineage>
</organism>
<evidence type="ECO:0000313" key="3">
    <source>
        <dbReference type="Proteomes" id="UP000092021"/>
    </source>
</evidence>
<dbReference type="Proteomes" id="UP000092021">
    <property type="component" value="Unassembled WGS sequence"/>
</dbReference>
<evidence type="ECO:0000256" key="1">
    <source>
        <dbReference type="SAM" id="MobiDB-lite"/>
    </source>
</evidence>
<proteinExistence type="predicted"/>
<dbReference type="EMBL" id="LWGZ01000540">
    <property type="protein sequence ID" value="OAX60289.1"/>
    <property type="molecule type" value="Genomic_DNA"/>
</dbReference>
<dbReference type="SUPFAM" id="SSF52210">
    <property type="entry name" value="Succinyl-CoA synthetase domains"/>
    <property type="match status" value="1"/>
</dbReference>
<feature type="region of interest" description="Disordered" evidence="1">
    <location>
        <begin position="81"/>
        <end position="106"/>
    </location>
</feature>
<accession>A0A657IUM6</accession>